<protein>
    <submittedName>
        <fullName evidence="1">Uncharacterized protein</fullName>
    </submittedName>
</protein>
<sequence length="58" mass="6971">MTIIRFPNKRNNERKSRLIVDSDQKSFINHDYIQKVLDEKGYKKADDILIKELNHLID</sequence>
<organism evidence="1 2">
    <name type="scientific">Niallia oryzisoli</name>
    <dbReference type="NCBI Taxonomy" id="1737571"/>
    <lineage>
        <taxon>Bacteria</taxon>
        <taxon>Bacillati</taxon>
        <taxon>Bacillota</taxon>
        <taxon>Bacilli</taxon>
        <taxon>Bacillales</taxon>
        <taxon>Bacillaceae</taxon>
        <taxon>Niallia</taxon>
    </lineage>
</organism>
<evidence type="ECO:0000313" key="2">
    <source>
        <dbReference type="Proteomes" id="UP001357223"/>
    </source>
</evidence>
<reference evidence="1 2" key="1">
    <citation type="submission" date="2023-10" db="EMBL/GenBank/DDBJ databases">
        <title>Niallia locisalis sp.nov. isolated from a salt pond sample.</title>
        <authorList>
            <person name="Li X.-J."/>
            <person name="Dong L."/>
        </authorList>
    </citation>
    <scope>NUCLEOTIDE SEQUENCE [LARGE SCALE GENOMIC DNA]</scope>
    <source>
        <strain evidence="1 2">DSM 29761</strain>
    </source>
</reference>
<gene>
    <name evidence="1" type="ORF">R4Z09_14230</name>
</gene>
<dbReference type="Proteomes" id="UP001357223">
    <property type="component" value="Chromosome"/>
</dbReference>
<proteinExistence type="predicted"/>
<dbReference type="RefSeq" id="WP_338452914.1">
    <property type="nucleotide sequence ID" value="NZ_CP137640.1"/>
</dbReference>
<dbReference type="EMBL" id="CP137640">
    <property type="protein sequence ID" value="WVX84042.1"/>
    <property type="molecule type" value="Genomic_DNA"/>
</dbReference>
<evidence type="ECO:0000313" key="1">
    <source>
        <dbReference type="EMBL" id="WVX84042.1"/>
    </source>
</evidence>
<accession>A0ABZ2CKW9</accession>
<keyword evidence="2" id="KW-1185">Reference proteome</keyword>
<name>A0ABZ2CKW9_9BACI</name>